<evidence type="ECO:0000256" key="5">
    <source>
        <dbReference type="SAM" id="Phobius"/>
    </source>
</evidence>
<feature type="compositionally biased region" description="Basic and acidic residues" evidence="4">
    <location>
        <begin position="161"/>
        <end position="170"/>
    </location>
</feature>
<dbReference type="RefSeq" id="WP_343164699.1">
    <property type="nucleotide sequence ID" value="NZ_JBHRSV010000020.1"/>
</dbReference>
<dbReference type="PANTHER" id="PTHR44688:SF16">
    <property type="entry name" value="DNA-BINDING TRANSCRIPTIONAL ACTIVATOR DEVR_DOSR"/>
    <property type="match status" value="1"/>
</dbReference>
<name>A0ABV6ZYV3_9PROT</name>
<dbReference type="SUPFAM" id="SSF46894">
    <property type="entry name" value="C-terminal effector domain of the bipartite response regulators"/>
    <property type="match status" value="1"/>
</dbReference>
<keyword evidence="5" id="KW-0812">Transmembrane</keyword>
<evidence type="ECO:0000259" key="6">
    <source>
        <dbReference type="PROSITE" id="PS50043"/>
    </source>
</evidence>
<keyword evidence="5" id="KW-1133">Transmembrane helix</keyword>
<dbReference type="Gene3D" id="1.10.10.10">
    <property type="entry name" value="Winged helix-like DNA-binding domain superfamily/Winged helix DNA-binding domain"/>
    <property type="match status" value="1"/>
</dbReference>
<dbReference type="SMART" id="SM00421">
    <property type="entry name" value="HTH_LUXR"/>
    <property type="match status" value="1"/>
</dbReference>
<protein>
    <submittedName>
        <fullName evidence="7">Response regulator transcription factor</fullName>
    </submittedName>
</protein>
<keyword evidence="2" id="KW-0238">DNA-binding</keyword>
<feature type="transmembrane region" description="Helical" evidence="5">
    <location>
        <begin position="7"/>
        <end position="27"/>
    </location>
</feature>
<dbReference type="InterPro" id="IPR000792">
    <property type="entry name" value="Tscrpt_reg_LuxR_C"/>
</dbReference>
<keyword evidence="3" id="KW-0804">Transcription</keyword>
<feature type="region of interest" description="Disordered" evidence="4">
    <location>
        <begin position="144"/>
        <end position="170"/>
    </location>
</feature>
<proteinExistence type="predicted"/>
<organism evidence="7 8">
    <name type="scientific">Hyphobacterium vulgare</name>
    <dbReference type="NCBI Taxonomy" id="1736751"/>
    <lineage>
        <taxon>Bacteria</taxon>
        <taxon>Pseudomonadati</taxon>
        <taxon>Pseudomonadota</taxon>
        <taxon>Alphaproteobacteria</taxon>
        <taxon>Maricaulales</taxon>
        <taxon>Maricaulaceae</taxon>
        <taxon>Hyphobacterium</taxon>
    </lineage>
</organism>
<keyword evidence="5" id="KW-0472">Membrane</keyword>
<dbReference type="PROSITE" id="PS50043">
    <property type="entry name" value="HTH_LUXR_2"/>
    <property type="match status" value="1"/>
</dbReference>
<evidence type="ECO:0000256" key="2">
    <source>
        <dbReference type="ARBA" id="ARBA00023125"/>
    </source>
</evidence>
<gene>
    <name evidence="7" type="ORF">ACFOOR_11160</name>
</gene>
<dbReference type="CDD" id="cd06170">
    <property type="entry name" value="LuxR_C_like"/>
    <property type="match status" value="1"/>
</dbReference>
<feature type="domain" description="HTH luxR-type" evidence="6">
    <location>
        <begin position="77"/>
        <end position="142"/>
    </location>
</feature>
<dbReference type="PANTHER" id="PTHR44688">
    <property type="entry name" value="DNA-BINDING TRANSCRIPTIONAL ACTIVATOR DEVR_DOSR"/>
    <property type="match status" value="1"/>
</dbReference>
<dbReference type="InterPro" id="IPR036388">
    <property type="entry name" value="WH-like_DNA-bd_sf"/>
</dbReference>
<keyword evidence="8" id="KW-1185">Reference proteome</keyword>
<evidence type="ECO:0000256" key="4">
    <source>
        <dbReference type="SAM" id="MobiDB-lite"/>
    </source>
</evidence>
<feature type="transmembrane region" description="Helical" evidence="5">
    <location>
        <begin position="39"/>
        <end position="58"/>
    </location>
</feature>
<evidence type="ECO:0000313" key="8">
    <source>
        <dbReference type="Proteomes" id="UP001595379"/>
    </source>
</evidence>
<dbReference type="Proteomes" id="UP001595379">
    <property type="component" value="Unassembled WGS sequence"/>
</dbReference>
<accession>A0ABV6ZYV3</accession>
<keyword evidence="1" id="KW-0805">Transcription regulation</keyword>
<evidence type="ECO:0000256" key="1">
    <source>
        <dbReference type="ARBA" id="ARBA00023015"/>
    </source>
</evidence>
<comment type="caution">
    <text evidence="7">The sequence shown here is derived from an EMBL/GenBank/DDBJ whole genome shotgun (WGS) entry which is preliminary data.</text>
</comment>
<dbReference type="EMBL" id="JBHRSV010000020">
    <property type="protein sequence ID" value="MFC2926665.1"/>
    <property type="molecule type" value="Genomic_DNA"/>
</dbReference>
<dbReference type="InterPro" id="IPR016032">
    <property type="entry name" value="Sig_transdc_resp-reg_C-effctor"/>
</dbReference>
<evidence type="ECO:0000256" key="3">
    <source>
        <dbReference type="ARBA" id="ARBA00023163"/>
    </source>
</evidence>
<reference evidence="8" key="1">
    <citation type="journal article" date="2019" name="Int. J. Syst. Evol. Microbiol.">
        <title>The Global Catalogue of Microorganisms (GCM) 10K type strain sequencing project: providing services to taxonomists for standard genome sequencing and annotation.</title>
        <authorList>
            <consortium name="The Broad Institute Genomics Platform"/>
            <consortium name="The Broad Institute Genome Sequencing Center for Infectious Disease"/>
            <person name="Wu L."/>
            <person name="Ma J."/>
        </authorList>
    </citation>
    <scope>NUCLEOTIDE SEQUENCE [LARGE SCALE GENOMIC DNA]</scope>
    <source>
        <strain evidence="8">KCTC 52487</strain>
    </source>
</reference>
<evidence type="ECO:0000313" key="7">
    <source>
        <dbReference type="EMBL" id="MFC2926665.1"/>
    </source>
</evidence>
<dbReference type="Pfam" id="PF00196">
    <property type="entry name" value="GerE"/>
    <property type="match status" value="1"/>
</dbReference>
<dbReference type="PRINTS" id="PR00038">
    <property type="entry name" value="HTHLUXR"/>
</dbReference>
<sequence>MGRLRGFRGWTTIILAGAALAAAAFALEWLEYRFWMRRMGIEVFLIVVGAGFAAIGLWTGMRLTRRTAPAPFIRNDAAIAALGLTPREMEVLETLVTGESNKALARTLGVSPNTVKTHAARLYSKMEVSGRVQAIEKARALRLIPARGDEPGAPPGGHPDGPIRENHPTG</sequence>